<feature type="region of interest" description="Disordered" evidence="1">
    <location>
        <begin position="2589"/>
        <end position="2609"/>
    </location>
</feature>
<accession>A0A132NSE8</accession>
<evidence type="ECO:0000256" key="1">
    <source>
        <dbReference type="SAM" id="MobiDB-lite"/>
    </source>
</evidence>
<feature type="region of interest" description="Disordered" evidence="1">
    <location>
        <begin position="1977"/>
        <end position="1998"/>
    </location>
</feature>
<dbReference type="Proteomes" id="UP000070089">
    <property type="component" value="Unassembled WGS sequence"/>
</dbReference>
<feature type="compositionally biased region" description="Basic and acidic residues" evidence="1">
    <location>
        <begin position="4240"/>
        <end position="4249"/>
    </location>
</feature>
<feature type="compositionally biased region" description="Polar residues" evidence="1">
    <location>
        <begin position="6290"/>
        <end position="6300"/>
    </location>
</feature>
<dbReference type="VEuPathDB" id="GiardiaDB:QR46_2986"/>
<feature type="region of interest" description="Disordered" evidence="1">
    <location>
        <begin position="3056"/>
        <end position="3079"/>
    </location>
</feature>
<feature type="compositionally biased region" description="Polar residues" evidence="1">
    <location>
        <begin position="3449"/>
        <end position="3466"/>
    </location>
</feature>
<feature type="region of interest" description="Disordered" evidence="1">
    <location>
        <begin position="1873"/>
        <end position="1940"/>
    </location>
</feature>
<dbReference type="OrthoDB" id="10361169at2759"/>
<feature type="region of interest" description="Disordered" evidence="1">
    <location>
        <begin position="4441"/>
        <end position="4462"/>
    </location>
</feature>
<evidence type="ECO:0000313" key="2">
    <source>
        <dbReference type="EMBL" id="KWX13029.1"/>
    </source>
</evidence>
<feature type="compositionally biased region" description="Polar residues" evidence="1">
    <location>
        <begin position="1906"/>
        <end position="1916"/>
    </location>
</feature>
<feature type="compositionally biased region" description="Low complexity" evidence="1">
    <location>
        <begin position="46"/>
        <end position="58"/>
    </location>
</feature>
<proteinExistence type="predicted"/>
<dbReference type="EMBL" id="JXTI01000087">
    <property type="protein sequence ID" value="KWX13029.1"/>
    <property type="molecule type" value="Genomic_DNA"/>
</dbReference>
<name>A0A132NSE8_GIAIN</name>
<gene>
    <name evidence="2" type="ORF">QR46_2986</name>
</gene>
<feature type="region of interest" description="Disordered" evidence="1">
    <location>
        <begin position="3449"/>
        <end position="3509"/>
    </location>
</feature>
<feature type="compositionally biased region" description="Low complexity" evidence="1">
    <location>
        <begin position="6271"/>
        <end position="6289"/>
    </location>
</feature>
<protein>
    <submittedName>
        <fullName evidence="2">Integral membrane protein</fullName>
    </submittedName>
</protein>
<feature type="region of interest" description="Disordered" evidence="1">
    <location>
        <begin position="34"/>
        <end position="77"/>
    </location>
</feature>
<sequence length="6746" mass="754189">MMTVVSIQVIFKIIAKLMAQPIRVPAILGGEPLKKSEHSRPDYKASSKIASSADDLSSGTDLASNTQPVGESISSSLVTSEDIHNKRWSKENIAAPSPHICSIFVADMRRLSNGLPLLYRYSASCILPAYLLSISPRTRQATIRVPSAYNAELLELFCVRSRKHSHAPTHFRQGGLIASLGTLAYAAYLKDSNLPRELLTSSMNISGSASNKLLEETESATKTICQVLQTAETSLYHKLVIPTRCNTLFLGALTPAELSHMDVEHQKHNTADDEPTEISGILDAEYSDVVSEISASLIGGNFKKHKKPPTICIGALHFSRYNPLFHHRAYTCLGGLVDRELARIDPTGRFKALRNDLLHTLSEEYLLSLTAVKNTLDIATTKSAFVCETLLLQSGLSLFTARARDRLVDIGNLYHEMSCDRTALLKRLDNEYVHAIKATSNKERFMAYHTALNSSIKFNKQFQGILDKYLTILLPRINLFVRSLGSIGDTDLHDLIDALTCIFQFLEHNSLRAPPFYNIVPFLNNLREDVVDLMVLFSDCLVPSIYIDLVRLVLGSDLFNFICTGKDFSSNSKLASYISSLVKEEQLPTRKSELVTRLQKSIVSSRKKPKKGLRLRMAQLYTHLNKFLVERLLSSVACIMCEEYVRMMRANEAQQSNSENSGSIIKVYMLFVRILASICTDEYAEAALKWQTDMLEYMDVMNGKKITDQQLLTHPEGPAKSSLQERLEALGLSAIDEEQETMAKVLQIELDFVVDLNQNRTDITRLYTNPSPEIMVESLRELFFCALDSSNHLCITIKEFFRNYVAGGIIPRDDLTFTSSDVATTRVIEEYKELEAQILTPLKDAPLNKVVSETLTKMHQVTQAKKTPFISAPGWRGAHGVGMVSVSQQKARSSDNIDIGKEVFSAYCGLLSEQDMLEYTRLSKTDSQLISGLLARRKALLDEWLETIFRYQLDHENQCYQKVAFTNDDIYGCKAFLDMCSECDHKISVSPAPEPAKALFEDLFDSLVGLMRLTCDVLVDEVGLKDLQKLADKTVLQQVCPILEDPRPTALPPQAVFNLDIASYNLSFLSKNEITTADLKNQKGATSEIPDSSEDIPVTDGPHRGAKFAEGHSQPQQLTFNDVELLLRQKPSFLTKLVHNATVLASKMDDFLLNHIISFPAIIGNKIVRFNNLQFKAAIIELICNLRKSIANHTHSIMKTITTHLFQVAILTESIMGKEPKSPDDLALMINGIECHDDFVKSWIPTGLILVDLLMEMRLLESGYLDFVSLQTTEPVLGASCIWGSFSALYSSEVNTDVRTSMAEGGDPTAGLQPVQAERCAHATLGGISTPSGASDDIPDDTLSPLPTSMLAYLATLDSSTPTFNVASDSEFAATLDYFNNAPHRSFNVQLLLAKVFKITGLQKIARHIIKSQTRTFARHLLKLSDWVSDTTVLLHEYCKEVMRMSYRDIFLARFYPRQFKQSFFFLTKDLNIPFLDDNFEVLEDELVMEFLESIQSHAKGFQLLRSPTERSRLRMTQPLTRASIRTAAVQESLHTVVHQRRFLTQYFRPAEDTLLHDLLSDESALDLTNVDLFKFTVNPEREVPCSSANIPTQPQTGNNHDIFSLTSSSAILRISDLTTAHDSGQDSASSTGHSHFFYNIFEIFNELLYISDVLHQIYQVALRWADCLGLTLNLADNPSEIISIIRPASILITSLYSIKQRFSSLQSMLLKDTNVQDFMTLLSEAAHAIVIGKQSPSFRLWTDTIQAAEADLTTLGPKIFYLHCLSSPTLTTADFKQLAEELSLPITEDKLIPNSQLLSVSDLDYAIRLARMIFTRAEKSTKAISQLTEIDIFLQNLQIFPCELVVHINLAAELGVLFNKWQNSNSLTIAENEQQTQDLEEPQTAPIQLSAVPPRGASRRGTKLTLDTSAQPSNDSDNKDKQAVPSSSSSNAPRGTKGRALSRLGALKLTVDETATVDSAQSSSDIVLSQLGSGSKDNLLSSTPNIPTSTTGSITPSGMLSNANKTVLPFIQVHSGLLKVIREALFFVADILSRKHPYIVQTKARQLEVQLLLLRSALISIDRVSMLLPELLYVLPRLTIVRNGVQDMSFLSLYNDFGDYKRTIFNTLNVLRETNRLASATPGPGSFIALITSKPQLFTQLAHCTYDLSNILENVYTHVLSIPMIPHYNSKPVACALLLPKIPSIFYSIFSLQENLNVLYYCPAVYQSVLPNFDRVLLGNPRNMSYQEMGFSKKTAMHATPHLSPSDVIIIGLESGFERLYFEYGLRAPQELFLLSGMLNDMRLHREGLMREHKRAFLLLISLRTSELLCQCLYQSVVYALTAVFCLHLDGNVDHFFTLKFTIFEQLKRCLLGPELHDSLEQKVDYSLLSPDYKVPETYINTIRRELFGLTGPMSNDDELLAKNVERTAKIQYYKQRRCQRYLYFKAIAARIFEYDQLLNLIIHQTIEYYNNHYAEVEGSALKGSRKKPKSVKIEPISQPDFTKTISIDTISKLRTIFVQIHGSKIHQPIITGAGCSLNVETNKILGGLAYGLILPSVMKDDSTGVFVKPSQMSAPPPTKVMMTAEDAALRGATRGFGRSAINIVNSNTNISGSRDSEEKNSAESHGAASPMAFTQDCRLFVGSSIVKLGPHYLGKATTLDSLPLNYKQLAIVAKIIVGFVQRKPVFVYSDKMRGYNLLDTKIIAQYTSRLLCTRHIFLSLTRYSSADLIILQIISYFMAGYGVYLHGLEFLSTEHHARLIDCFNTIYLARGSFPIVKYQSGGSVPGELALNDFSTCMFTGYIVIILPELIYHEDGSVGLSTTGRNINELFSQTKIETFLDSFGTGLATSATKLNTLLTGAFCNLAVSLPANTKHAPDIRLSNERGDLPDGKPRCKIMTQLYGAILTDFLGIAHFDPTLVRVAFKYLPNAEVFVPISSNHILYHLFKKKSETHAECFYEISLLLNAMQSACPKLYPDDVDIIYKRSRDTTNTFSVAITTALLLTGQVYSLSIRDFLIKVVASAFRLTNAQISHINKIIASLNKLFNLSTEEPVLKKTLSRDIPTSRSHVYDMTTDHNNAQRQDKQHSSEPDDSQSADAQAESDTFKINYARSPTASLSQNIWACIKQTLSSQYAQFCEATSEQANIIGPLGTDMLLTCLEFLQLGPCALFSNNQSIQVLECYATILSKFGRLQPFFIHSINDLHHHSDAIRRLGSSALVVLLINDTTGTLGPSLYGALLAFMSPIPHLSMTNGVELDCELAAMFNVSYTGDSVITKYGRPKVLVITTGSFLEDKMLTTPMGLIPHRIVIDSSVMRTDALIKLLVLNSFKLTSSNANHMFDYIHEKMTQCTIDNIENLETAKEYFHKMCTPPCTDEASAMQAGLRRLRFISHLFYILVLQYFDQATAVFSMAPDLRGWRILRSAFFYYLVCCKVCVFKPPDVRSFTAEQLAERLLAINQQPARKIQYPFSNTNQSQNKPSASQSPLDKNLGGISSRRGDTGTASNCNTNRTARSSQLGSNLPSLSTRPDVAIIPGTPSVKDPATSSESLKASKETSIDLMNNLRPNPEFHFSAHTTINLSHVWCAEHVGSFSSALAMFGERRFTFFDISLSDEFLIEYVYKAESYEQACFNILCPVFAAVWTSVSLAYVQYTGGKVHKLSKLWMKYLSFHSKHTIPLLLSRFSNDKVLQKSLETCLAHIEETLPPEYPYEQHKYAYLTVVTEKGSYMQYTSTNRIYGNMPSKRLMNPVLNSAKHRRDGSSSTGAIVPPLTTGPLAKQPSRASSAVKERGNHYSQIKFLPYKFGQSMLTSSQTDTYLKPTSVHKLALHFDMLRSQLIFFIAVCILGGVSIHLLGPRYSGKTTLIQAAHALIHEYSVMQLYLPSTCEPNKLFLADAARELYLVNGNELRFPGPQILHMHFAALFLDNGKFEQAQENVLDELTKHAGLDIVALFLGERVLSLNSPGNIAISPEGDSHQTLLGTVDAPTVSFTFESEFYPPQLQCSQLVNILVPETGRTFLIDLLLNQRKYLDLTSILPRISFKPNPQKGTDVIKSAEMASGGNLTTEQDISSLNELSTLWIKQLIDGLLLVKDLIPVSLFRLLAEMKRLSIFSTDQPRDIQMQLFTASSVFLALRFISEITAPTIISIIDALRGSLAMGKLSPIGPWGILNSADTGAFAKANKLLDLCGVTKLQMELSWETETLRIARENSQILEDSEESDSDTALDVNNTNFEANNDQGLAEVAGSYSFKSQLRQPPTILRSDGHRTEKRPQKTTTDPSLTGFEEVCTALPSHMQMRGYTEMRKKLKILLGLKAFRGVSISSHTALGLRQSSSDIFKAYIHAFSKYVVTRCSPGLANRIFTVYLTIQYDLELREKSVSMMLQSLRNPHGFRKQHGDTALEYFSRLQLDIVTTILRKQDISSSLLDIILMLASFGGYKLYGGRALIKLLLRIPSSGVDCSLRTTASGPRVGEEANPSADVTKEHHDDNVRAAMTKALEIVKKDPANKDRTQSSSSTLITKTKLAQYLDIKARDAIEIERQLEKYSAFDIDDNTQTLSADEPLDKKVYKIILSVDVFLTQQNLDLSDDVLHNSAKSSPSELGISAEKPITSQMPSEVFDEFIRTLINTVGRRGESQMVYYLLRGAFLLALQINPMIALKSVTFMEALQFCKINNGVNLDISSDNVIGARLREFFAIYNISSFENVWIEPTYSLFVVSTLAHLQHVDSLKVIHGLSSLGHAGNMSLRLFTPAELVTLCLLTSERHSLGVVIDIGTLISIASRNLTILLVADMPTPIGMKLPESPVLRHFATDISAISVQAGSEDTTTNTAASMSRAVSFSIANTSLVRKSVLSSIPLLILSENQRYFSLNSSYFTLAAGHKQDIVELDTQGKRYRGIPYLHIIATTEALAAATLHVYLFITANLLPDSIFLTFERFAELSKLLYEQRVAHYSAFLHSCDILLQTIKLLNTGIYCQMFSPTVRENIIAYKDNLTLLKNYLYPYYKRALVLLRNAPCDCPAAVARVYAGSLRKDAIASDESFEIALSQHLKTTGFDKLSIIHTTGAGGFADTMFGSSKAGLDVITDTYLRNIIDKITYMFDDCDVPFAGAHQSDDLSIRGPLPGKNYSEILMARTSTLPFNLTAFPSAFLGICLDSFHPQWDVGTACYLTRFIFFANSTVLQEILSLVIAISLGTRLCFIENVLTIPLAIVSELHFITTTPREYEERKEELASCRGNDGRYTLESLAGIVYWINAAQNVATFNLELAKAFSQNKAIGFTNVLFENITQINVHQANAHESEISIINMRTLMALFKVVGSRVSDKGSVTKINGISVTPVRPLHEYRYYIGLSQGTKFSSIVASGIVSFEIINSSILIQPKYSNINLYLKYLELQTADALELQMVQTYNFTENHLQNVLLYLTTPLEKTRPMMGHRLLSSTADLMRLLKRSSEINSKFIIEKHGARLKKAVMNPDTFVHLLDEYEDDVSGQGLGKRKESQQRRNDCDELTFLLTTSVSYFDLELAMRLCERSIAIANFRLQLEHETTELASKAEFAKHCARGMVSILIICQKLSCVMPTLSRIFTDHFFAHFFLYLDEQRELPQWKNAPLPHVLSHILLPYINTRIYRMVPKVWGIPICDLMCFVFSCALSECSTDNLFLLKFILSPDLREKAIRVSPFYNAHDERYQRARELMHTAPFSFQASIATDYTWKNISILYPHSERVLSWLDYFTRNNFMFVNLVTSLDSYKTILSHYVLKESQKGHVTVSDGANNISEQFYTLPLFTEECMAAYYSNTELPLPTDLQVPCYNNILQSLVFSLSITQLHLSKNFRLFGVANRLCNFRDEIDTRDAILKAAHEAYCKNQNLIPELTYPGVIGIVWYIIMVCGYIPDTATIGQKSHVYDPNQCIRPVLTTDTRYERKMASKSYADGIGSRTLVIFYEEGMNILDLVTDRLERSLFDELGLAPCVITSRPTEDDFRTKTVIVDASIDAKETIDRLIVMYNKGWRAASLLVVLIPVHTGQFYAEEAIQRKERRSRLCENENDAAHVVARLQNVQYSSLSYSLGVFMSVSSGSRYYIEGPKTLSDAVVYLLTVSLCIFKKYNIDISSLSSESFTLYYSLLLQNALLKSNRGNVYSDSRFLTSLLHLIGMKKAEGILHSSAGLVSEYIAASRGQEDAPVDARKVSNTPSTPYEHQLDRETYLAIYCSLFGPHSAISGPSVAYLSSYYSQAVPRMLFGIPCKWHAETASVSLVLDGKFDQTSLALAMARARLGQAQNEGDNGDIEDILLDIRNGQRDESSEPLSSLSMSSVGSNASALSTQNTHTSEGTSILTKQPLNDDIALLESRLEVTSTELTELVPRSRQIERMSCDNKAVSFLRLPSEKGVAAIESMLKVIKRYEYNIILKDTSKKDLSLIETEKLSQLTANNLASLEALKHQVFNMVPITYDNSLCNKMYRELFSIGLSQEVITYLDGRPVYKNIFADTTIQQEEVDLLKSIKTILYLSDGYCQTRKTTLPYFRTTITEHMPVFKLYGELYWELRADIYQPVLGNILKWAMLFHQPTGKTGDRKRKTFVLLASRPTAIQQYKIDSQGSLVLSINSAKKKKLDKKAREKPDLDLFTIKLTGLRLFNIAYDPIEDTIADTTPESVLGYTQSYTFYAVLIDTDYCEYSNSYLNRSSFRTALDLYRSGLIEGTAGKEGEGDVVDVEDDIDDLMEIDRASCCSTEEDEPAICFVSIPVILGGTVSGVQLFLRNKTGVRPLDISIKGAYCSTGYLY</sequence>
<feature type="compositionally biased region" description="Basic and acidic residues" evidence="1">
    <location>
        <begin position="34"/>
        <end position="45"/>
    </location>
</feature>
<feature type="region of interest" description="Disordered" evidence="1">
    <location>
        <begin position="3732"/>
        <end position="3767"/>
    </location>
</feature>
<organism evidence="2 3">
    <name type="scientific">Giardia duodenalis assemblage B</name>
    <dbReference type="NCBI Taxonomy" id="1394984"/>
    <lineage>
        <taxon>Eukaryota</taxon>
        <taxon>Metamonada</taxon>
        <taxon>Diplomonadida</taxon>
        <taxon>Hexamitidae</taxon>
        <taxon>Giardiinae</taxon>
        <taxon>Giardia</taxon>
    </lineage>
</organism>
<feature type="compositionally biased region" description="Polar residues" evidence="1">
    <location>
        <begin position="59"/>
        <end position="77"/>
    </location>
</feature>
<evidence type="ECO:0000313" key="3">
    <source>
        <dbReference type="Proteomes" id="UP000070089"/>
    </source>
</evidence>
<feature type="region of interest" description="Disordered" evidence="1">
    <location>
        <begin position="4236"/>
        <end position="4256"/>
    </location>
</feature>
<feature type="compositionally biased region" description="Polar residues" evidence="1">
    <location>
        <begin position="1925"/>
        <end position="1934"/>
    </location>
</feature>
<comment type="caution">
    <text evidence="2">The sequence shown here is derived from an EMBL/GenBank/DDBJ whole genome shotgun (WGS) entry which is preliminary data.</text>
</comment>
<feature type="compositionally biased region" description="Low complexity" evidence="1">
    <location>
        <begin position="1982"/>
        <end position="1998"/>
    </location>
</feature>
<feature type="compositionally biased region" description="Acidic residues" evidence="1">
    <location>
        <begin position="4192"/>
        <end position="4201"/>
    </location>
</feature>
<reference evidence="2 3" key="1">
    <citation type="journal article" date="2015" name="Mol. Biochem. Parasitol.">
        <title>Identification of polymorphic genes for use in assemblage B genotyping assays through comparative genomics of multiple assemblage B Giardia duodenalis isolates.</title>
        <authorList>
            <person name="Wielinga C."/>
            <person name="Thompson R.C."/>
            <person name="Monis P."/>
            <person name="Ryan U."/>
        </authorList>
    </citation>
    <scope>NUCLEOTIDE SEQUENCE [LARGE SCALE GENOMIC DNA]</scope>
    <source>
        <strain evidence="2 3">BAH15c1</strain>
    </source>
</reference>
<feature type="compositionally biased region" description="Polar residues" evidence="1">
    <location>
        <begin position="3481"/>
        <end position="3506"/>
    </location>
</feature>
<feature type="region of interest" description="Disordered" evidence="1">
    <location>
        <begin position="4190"/>
        <end position="4209"/>
    </location>
</feature>
<feature type="region of interest" description="Disordered" evidence="1">
    <location>
        <begin position="6268"/>
        <end position="6300"/>
    </location>
</feature>